<protein>
    <recommendedName>
        <fullName evidence="3">Bacterial transcriptional activator domain-containing protein</fullName>
    </recommendedName>
</protein>
<reference evidence="4" key="1">
    <citation type="submission" date="2024-05" db="EMBL/GenBank/DDBJ databases">
        <title>Whole genome shotgun sequence of Streptomyces hydrogenans NBRC 13475.</title>
        <authorList>
            <person name="Komaki H."/>
            <person name="Tamura T."/>
        </authorList>
    </citation>
    <scope>NUCLEOTIDE SEQUENCE</scope>
    <source>
        <strain evidence="4">NBRC 13475</strain>
    </source>
</reference>
<dbReference type="InterPro" id="IPR036388">
    <property type="entry name" value="WH-like_DNA-bd_sf"/>
</dbReference>
<evidence type="ECO:0000313" key="4">
    <source>
        <dbReference type="EMBL" id="GHI26440.1"/>
    </source>
</evidence>
<dbReference type="Pfam" id="PF03704">
    <property type="entry name" value="BTAD"/>
    <property type="match status" value="1"/>
</dbReference>
<sequence length="1160" mass="121546">MSSAAPEDNDVPGGGRTTAPLVRLRLFGGFRAERDGGPPLPRRWSRPGAQILVRLLAVAPGHRLHREQIQEVCWPDAAPGAATNNLRVALHAARRALEPELAPRAASSYLLSEGALLALHPERVAVDADETEARSLAALADGSEEALEAALTSHAGEFLPEDRYTEWAAPRRDRLAGLRLRLLLDLAGLRLGREEYGTAADTARLALAVSPAEERAHQLLMSACLGQGLRAQVVRQYELCRDALAEELGIAPSAETERLRGLAVGPPGPEAARARAAAPLLPAAALAAAREPLYGRDALLTELTGEGEHPVVLVGGEAGLGKTRLVGHAARRLAERGAVVLWGATHDAEGPTPYGPFVEALDDWLSGRPAVERAHWAATCPELAPLLSALRLPSVAPPPAARPAGPLGAPGAEGAYAERLRLFQGVERLLGALGRDDGAGGVVIVLDDLHAADPGTFHLLARLARRAAGSDRPPWRFLVTCRDDEPFPGDHATRLDDLVDAGLARRIAVPRLAREDSDALVRATLAGLGRRPAGAERLEAVWSLSLGNPLFAVELASAPERAADPETSPGTDPDGESPVEPPAGVRHLVGRRLGRLGADARRMAEVVAAAAGTAPLTEVLAVAREGLHPPLTDAAASAALEEAVAAALLTEQRIVVGGRPTTGLAFRHPLIRRTCYGLLGGLRARRLHTAWSEALLRHRPDDVDALAGHLWRAEDPRAAGQLRRAAERAAELYANEAADAYYRRLLPLLAGSPAEAAEAGLDHGTVLHRMSRHAEAAAVLRAALDAARRADAPDTAVSIAARLAETLIRAGEGAEAGRVLDACPPGPGTAPAATAAHWLARSVRLSVAGRAAEAVAPAEESARAAAGLPGRAGARARARALVQQATALGLADRLTESEETARKALAHASEGEAPGVEAVVLSVLRENHRRSGRLAEALGFGEAAARLADRTGSPEAQAFERTNLAELHLLMGRPDEAEEPARAAERLAREQAHRVQPYACAALARLRAADAPGEARELLARGEAVALWTGDRQALDEVLLARAELLMRAGSPAAALADVERAAPSARAACLRAWVLVLAGRAAEAVPLMEREAARAEEAGRRLIAVEATTVLALALGATGETARSEGAFAAAREAAAALPYPLGLHRIEAARADLAAGRF</sequence>
<keyword evidence="5" id="KW-1185">Reference proteome</keyword>
<feature type="domain" description="Bacterial transcriptional activator" evidence="3">
    <location>
        <begin position="126"/>
        <end position="263"/>
    </location>
</feature>
<accession>A0ABQ3PN52</accession>
<dbReference type="Proteomes" id="UP001052739">
    <property type="component" value="Unassembled WGS sequence"/>
</dbReference>
<dbReference type="SUPFAM" id="SSF46894">
    <property type="entry name" value="C-terminal effector domain of the bipartite response regulators"/>
    <property type="match status" value="1"/>
</dbReference>
<evidence type="ECO:0000256" key="2">
    <source>
        <dbReference type="SAM" id="MobiDB-lite"/>
    </source>
</evidence>
<evidence type="ECO:0000313" key="5">
    <source>
        <dbReference type="Proteomes" id="UP001052739"/>
    </source>
</evidence>
<keyword evidence="1" id="KW-0902">Two-component regulatory system</keyword>
<evidence type="ECO:0000256" key="1">
    <source>
        <dbReference type="ARBA" id="ARBA00023012"/>
    </source>
</evidence>
<dbReference type="SUPFAM" id="SSF52540">
    <property type="entry name" value="P-loop containing nucleoside triphosphate hydrolases"/>
    <property type="match status" value="1"/>
</dbReference>
<dbReference type="Pfam" id="PF13191">
    <property type="entry name" value="AAA_16"/>
    <property type="match status" value="1"/>
</dbReference>
<dbReference type="PANTHER" id="PTHR35807:SF2">
    <property type="entry name" value="TRANSCRIPTIONAL ACTIVATOR DOMAIN"/>
    <property type="match status" value="1"/>
</dbReference>
<name>A0ABQ3PN52_9ACTN</name>
<proteinExistence type="predicted"/>
<dbReference type="Gene3D" id="1.10.10.10">
    <property type="entry name" value="Winged helix-like DNA-binding domain superfamily/Winged helix DNA-binding domain"/>
    <property type="match status" value="1"/>
</dbReference>
<dbReference type="InterPro" id="IPR041664">
    <property type="entry name" value="AAA_16"/>
</dbReference>
<gene>
    <name evidence="4" type="ORF">Shyd_78110</name>
</gene>
<dbReference type="Gene3D" id="1.25.40.10">
    <property type="entry name" value="Tetratricopeptide repeat domain"/>
    <property type="match status" value="2"/>
</dbReference>
<dbReference type="SUPFAM" id="SSF48452">
    <property type="entry name" value="TPR-like"/>
    <property type="match status" value="2"/>
</dbReference>
<evidence type="ECO:0000259" key="3">
    <source>
        <dbReference type="SMART" id="SM01043"/>
    </source>
</evidence>
<dbReference type="PANTHER" id="PTHR35807">
    <property type="entry name" value="TRANSCRIPTIONAL REGULATOR REDD-RELATED"/>
    <property type="match status" value="1"/>
</dbReference>
<dbReference type="InterPro" id="IPR016032">
    <property type="entry name" value="Sig_transdc_resp-reg_C-effctor"/>
</dbReference>
<dbReference type="SMART" id="SM01043">
    <property type="entry name" value="BTAD"/>
    <property type="match status" value="1"/>
</dbReference>
<dbReference type="EMBL" id="BNDW01000102">
    <property type="protein sequence ID" value="GHI26440.1"/>
    <property type="molecule type" value="Genomic_DNA"/>
</dbReference>
<dbReference type="InterPro" id="IPR011990">
    <property type="entry name" value="TPR-like_helical_dom_sf"/>
</dbReference>
<dbReference type="RefSeq" id="WP_226652734.1">
    <property type="nucleotide sequence ID" value="NZ_BNDW01000102.1"/>
</dbReference>
<dbReference type="InterPro" id="IPR005158">
    <property type="entry name" value="BTAD"/>
</dbReference>
<dbReference type="InterPro" id="IPR051677">
    <property type="entry name" value="AfsR-DnrI-RedD_regulator"/>
</dbReference>
<dbReference type="InterPro" id="IPR027417">
    <property type="entry name" value="P-loop_NTPase"/>
</dbReference>
<organism evidence="4 5">
    <name type="scientific">Streptomyces hydrogenans</name>
    <dbReference type="NCBI Taxonomy" id="1873719"/>
    <lineage>
        <taxon>Bacteria</taxon>
        <taxon>Bacillati</taxon>
        <taxon>Actinomycetota</taxon>
        <taxon>Actinomycetes</taxon>
        <taxon>Kitasatosporales</taxon>
        <taxon>Streptomycetaceae</taxon>
        <taxon>Streptomyces</taxon>
    </lineage>
</organism>
<comment type="caution">
    <text evidence="4">The sequence shown here is derived from an EMBL/GenBank/DDBJ whole genome shotgun (WGS) entry which is preliminary data.</text>
</comment>
<feature type="region of interest" description="Disordered" evidence="2">
    <location>
        <begin position="559"/>
        <end position="584"/>
    </location>
</feature>